<accession>A0A0F9FA17</accession>
<evidence type="ECO:0000313" key="1">
    <source>
        <dbReference type="EMBL" id="KKL47942.1"/>
    </source>
</evidence>
<dbReference type="EMBL" id="LAZR01033486">
    <property type="protein sequence ID" value="KKL47942.1"/>
    <property type="molecule type" value="Genomic_DNA"/>
</dbReference>
<feature type="non-terminal residue" evidence="1">
    <location>
        <position position="1"/>
    </location>
</feature>
<protein>
    <submittedName>
        <fullName evidence="1">Uncharacterized protein</fullName>
    </submittedName>
</protein>
<sequence>ILGDSQLSSVRKRYGALRRLEDATTDRIIKELFNDPSLGEQLLALESLDTLAAGSAVAFAAAGQLELAFGSLTTVAARRVLVTISRKLKDPNLKVKQAFSQLDKPRKANISGPLFFLLAGQEDKPLRRLTKIPSTIP</sequence>
<proteinExistence type="predicted"/>
<organism evidence="1">
    <name type="scientific">marine sediment metagenome</name>
    <dbReference type="NCBI Taxonomy" id="412755"/>
    <lineage>
        <taxon>unclassified sequences</taxon>
        <taxon>metagenomes</taxon>
        <taxon>ecological metagenomes</taxon>
    </lineage>
</organism>
<gene>
    <name evidence="1" type="ORF">LCGC14_2330520</name>
</gene>
<name>A0A0F9FA17_9ZZZZ</name>
<dbReference type="AlphaFoldDB" id="A0A0F9FA17"/>
<comment type="caution">
    <text evidence="1">The sequence shown here is derived from an EMBL/GenBank/DDBJ whole genome shotgun (WGS) entry which is preliminary data.</text>
</comment>
<reference evidence="1" key="1">
    <citation type="journal article" date="2015" name="Nature">
        <title>Complex archaea that bridge the gap between prokaryotes and eukaryotes.</title>
        <authorList>
            <person name="Spang A."/>
            <person name="Saw J.H."/>
            <person name="Jorgensen S.L."/>
            <person name="Zaremba-Niedzwiedzka K."/>
            <person name="Martijn J."/>
            <person name="Lind A.E."/>
            <person name="van Eijk R."/>
            <person name="Schleper C."/>
            <person name="Guy L."/>
            <person name="Ettema T.J."/>
        </authorList>
    </citation>
    <scope>NUCLEOTIDE SEQUENCE</scope>
</reference>